<comment type="caution">
    <text evidence="2">The sequence shown here is derived from an EMBL/GenBank/DDBJ whole genome shotgun (WGS) entry which is preliminary data.</text>
</comment>
<feature type="compositionally biased region" description="Polar residues" evidence="1">
    <location>
        <begin position="106"/>
        <end position="134"/>
    </location>
</feature>
<accession>J9EZE7</accession>
<proteinExistence type="predicted"/>
<evidence type="ECO:0000313" key="3">
    <source>
        <dbReference type="Proteomes" id="UP000004810"/>
    </source>
</evidence>
<gene>
    <name evidence="2" type="ORF">WUBG_01085</name>
</gene>
<name>J9EZE7_WUCBA</name>
<feature type="region of interest" description="Disordered" evidence="1">
    <location>
        <begin position="106"/>
        <end position="143"/>
    </location>
</feature>
<dbReference type="AlphaFoldDB" id="J9EZE7"/>
<sequence length="143" mass="16381">MSFALYRLSILESVQCVHMGSNDYVLHCPLRTDFITQILWSCFSEFLLRKDHFVVEKQLATCVSLRGYQLCPRFMLPLSPQVRWISTESEIPHEKKSLKKCDASAIHSSSQVNTKPNIPTEQLASRSRTQSSPNLLILTDHDD</sequence>
<reference evidence="3" key="1">
    <citation type="submission" date="2012-08" db="EMBL/GenBank/DDBJ databases">
        <title>The Genome Sequence of Wuchereria bancrofti.</title>
        <authorList>
            <person name="Nutman T.B."/>
            <person name="Fink D.L."/>
            <person name="Russ C."/>
            <person name="Young S."/>
            <person name="Zeng Q."/>
            <person name="Koehrsen M."/>
            <person name="Alvarado L."/>
            <person name="Berlin A."/>
            <person name="Chapman S.B."/>
            <person name="Chen Z."/>
            <person name="Freedman E."/>
            <person name="Gellesch M."/>
            <person name="Goldberg J."/>
            <person name="Griggs A."/>
            <person name="Gujja S."/>
            <person name="Heilman E.R."/>
            <person name="Heiman D."/>
            <person name="Hepburn T."/>
            <person name="Howarth C."/>
            <person name="Jen D."/>
            <person name="Larson L."/>
            <person name="Lewis B."/>
            <person name="Mehta T."/>
            <person name="Park D."/>
            <person name="Pearson M."/>
            <person name="Roberts A."/>
            <person name="Saif S."/>
            <person name="Shea T."/>
            <person name="Shenoy N."/>
            <person name="Sisk P."/>
            <person name="Stolte C."/>
            <person name="Sykes S."/>
            <person name="Walk T."/>
            <person name="White J."/>
            <person name="Yandava C."/>
            <person name="Haas B."/>
            <person name="Henn M.R."/>
            <person name="Nusbaum C."/>
            <person name="Birren B."/>
        </authorList>
    </citation>
    <scope>NUCLEOTIDE SEQUENCE [LARGE SCALE GENOMIC DNA]</scope>
    <source>
        <strain evidence="3">NA</strain>
    </source>
</reference>
<organism evidence="2 3">
    <name type="scientific">Wuchereria bancrofti</name>
    <dbReference type="NCBI Taxonomy" id="6293"/>
    <lineage>
        <taxon>Eukaryota</taxon>
        <taxon>Metazoa</taxon>
        <taxon>Ecdysozoa</taxon>
        <taxon>Nematoda</taxon>
        <taxon>Chromadorea</taxon>
        <taxon>Rhabditida</taxon>
        <taxon>Spirurina</taxon>
        <taxon>Spiruromorpha</taxon>
        <taxon>Filarioidea</taxon>
        <taxon>Onchocercidae</taxon>
        <taxon>Wuchereria</taxon>
    </lineage>
</organism>
<protein>
    <submittedName>
        <fullName evidence="2">Uncharacterized protein</fullName>
    </submittedName>
</protein>
<dbReference type="Proteomes" id="UP000004810">
    <property type="component" value="Unassembled WGS sequence"/>
</dbReference>
<evidence type="ECO:0000256" key="1">
    <source>
        <dbReference type="SAM" id="MobiDB-lite"/>
    </source>
</evidence>
<evidence type="ECO:0000313" key="2">
    <source>
        <dbReference type="EMBL" id="EJW88001.1"/>
    </source>
</evidence>
<dbReference type="EMBL" id="ADBV01000230">
    <property type="protein sequence ID" value="EJW88001.1"/>
    <property type="molecule type" value="Genomic_DNA"/>
</dbReference>